<name>A0A1G1ZNT9_9BACT</name>
<accession>A0A1G1ZNT9</accession>
<sequence length="116" mass="12990">MIKMVKIEAIVSLGIKFKIALCLDRVAPAIYDFDSCLAAYLSEKRVKMIASRVALTMALLFVFGFFVVLGYIIGPKAAFIIFIFGGMLGAMTELYFKKRDAMKAEQVEQYEKKAAE</sequence>
<feature type="transmembrane region" description="Helical" evidence="1">
    <location>
        <begin position="53"/>
        <end position="73"/>
    </location>
</feature>
<organism evidence="2 3">
    <name type="scientific">Candidatus Harrisonbacteria bacterium RIFCSPLOWO2_01_FULL_44_18</name>
    <dbReference type="NCBI Taxonomy" id="1798407"/>
    <lineage>
        <taxon>Bacteria</taxon>
        <taxon>Candidatus Harrisoniibacteriota</taxon>
    </lineage>
</organism>
<protein>
    <submittedName>
        <fullName evidence="2">Uncharacterized protein</fullName>
    </submittedName>
</protein>
<feature type="transmembrane region" description="Helical" evidence="1">
    <location>
        <begin position="79"/>
        <end position="96"/>
    </location>
</feature>
<dbReference type="EMBL" id="MHJJ01000011">
    <property type="protein sequence ID" value="OGY65400.1"/>
    <property type="molecule type" value="Genomic_DNA"/>
</dbReference>
<keyword evidence="1" id="KW-1133">Transmembrane helix</keyword>
<reference evidence="2 3" key="1">
    <citation type="journal article" date="2016" name="Nat. Commun.">
        <title>Thousands of microbial genomes shed light on interconnected biogeochemical processes in an aquifer system.</title>
        <authorList>
            <person name="Anantharaman K."/>
            <person name="Brown C.T."/>
            <person name="Hug L.A."/>
            <person name="Sharon I."/>
            <person name="Castelle C.J."/>
            <person name="Probst A.J."/>
            <person name="Thomas B.C."/>
            <person name="Singh A."/>
            <person name="Wilkins M.J."/>
            <person name="Karaoz U."/>
            <person name="Brodie E.L."/>
            <person name="Williams K.H."/>
            <person name="Hubbard S.S."/>
            <person name="Banfield J.F."/>
        </authorList>
    </citation>
    <scope>NUCLEOTIDE SEQUENCE [LARGE SCALE GENOMIC DNA]</scope>
</reference>
<dbReference type="Proteomes" id="UP000177942">
    <property type="component" value="Unassembled WGS sequence"/>
</dbReference>
<evidence type="ECO:0000313" key="2">
    <source>
        <dbReference type="EMBL" id="OGY65400.1"/>
    </source>
</evidence>
<keyword evidence="1" id="KW-0472">Membrane</keyword>
<comment type="caution">
    <text evidence="2">The sequence shown here is derived from an EMBL/GenBank/DDBJ whole genome shotgun (WGS) entry which is preliminary data.</text>
</comment>
<gene>
    <name evidence="2" type="ORF">A3A16_03060</name>
</gene>
<evidence type="ECO:0000256" key="1">
    <source>
        <dbReference type="SAM" id="Phobius"/>
    </source>
</evidence>
<dbReference type="STRING" id="1798407.A3A16_03060"/>
<evidence type="ECO:0000313" key="3">
    <source>
        <dbReference type="Proteomes" id="UP000177942"/>
    </source>
</evidence>
<dbReference type="AlphaFoldDB" id="A0A1G1ZNT9"/>
<proteinExistence type="predicted"/>
<keyword evidence="1" id="KW-0812">Transmembrane</keyword>